<sequence>MEELTVTKHLYPEPYFRIPAKIISVLLHPLFIPTYVFFWLTIRFPMEFQGITPFLMLMRKINVFWMTAFFPAFAVFLMWRLKFINNVMLRTQRERIAPYIITMIFYWWMWYLSRSFTDQPEVLRFFYFGIFLTTIIGLTANNFTKISMHAMGVAGAFMFVVLTCLYYQQFLGADLTAITLLAGIACTARLLLHEHSGGEITLGFITGALCQLVAYKLMM</sequence>
<feature type="transmembrane region" description="Helical" evidence="1">
    <location>
        <begin position="96"/>
        <end position="113"/>
    </location>
</feature>
<name>A0A4U3L1Y9_9BACT</name>
<comment type="caution">
    <text evidence="2">The sequence shown here is derived from an EMBL/GenBank/DDBJ whole genome shotgun (WGS) entry which is preliminary data.</text>
</comment>
<proteinExistence type="predicted"/>
<accession>A0A4U3L1Y9</accession>
<protein>
    <recommendedName>
        <fullName evidence="4">Phosphatase PAP2 family protein</fullName>
    </recommendedName>
</protein>
<keyword evidence="3" id="KW-1185">Reference proteome</keyword>
<gene>
    <name evidence="2" type="ORF">FC093_09145</name>
</gene>
<feature type="transmembrane region" description="Helical" evidence="1">
    <location>
        <begin position="125"/>
        <end position="143"/>
    </location>
</feature>
<reference evidence="2 3" key="1">
    <citation type="submission" date="2019-05" db="EMBL/GenBank/DDBJ databases">
        <title>Panacibacter sp. strain 17mud1-8 Genome sequencing and assembly.</title>
        <authorList>
            <person name="Chhetri G."/>
        </authorList>
    </citation>
    <scope>NUCLEOTIDE SEQUENCE [LARGE SCALE GENOMIC DNA]</scope>
    <source>
        <strain evidence="2 3">17mud1-8</strain>
    </source>
</reference>
<dbReference type="Proteomes" id="UP000305848">
    <property type="component" value="Unassembled WGS sequence"/>
</dbReference>
<keyword evidence="1" id="KW-1133">Transmembrane helix</keyword>
<dbReference type="OrthoDB" id="9786064at2"/>
<keyword evidence="1" id="KW-0812">Transmembrane</keyword>
<evidence type="ECO:0000313" key="3">
    <source>
        <dbReference type="Proteomes" id="UP000305848"/>
    </source>
</evidence>
<feature type="transmembrane region" description="Helical" evidence="1">
    <location>
        <begin position="20"/>
        <end position="42"/>
    </location>
</feature>
<feature type="transmembrane region" description="Helical" evidence="1">
    <location>
        <begin position="63"/>
        <end position="81"/>
    </location>
</feature>
<feature type="transmembrane region" description="Helical" evidence="1">
    <location>
        <begin position="149"/>
        <end position="168"/>
    </location>
</feature>
<keyword evidence="1" id="KW-0472">Membrane</keyword>
<evidence type="ECO:0008006" key="4">
    <source>
        <dbReference type="Google" id="ProtNLM"/>
    </source>
</evidence>
<dbReference type="RefSeq" id="WP_137261473.1">
    <property type="nucleotide sequence ID" value="NZ_SZQL01000006.1"/>
</dbReference>
<dbReference type="AlphaFoldDB" id="A0A4U3L1Y9"/>
<evidence type="ECO:0000313" key="2">
    <source>
        <dbReference type="EMBL" id="TKK68852.1"/>
    </source>
</evidence>
<dbReference type="EMBL" id="SZQL01000006">
    <property type="protein sequence ID" value="TKK68852.1"/>
    <property type="molecule type" value="Genomic_DNA"/>
</dbReference>
<evidence type="ECO:0000256" key="1">
    <source>
        <dbReference type="SAM" id="Phobius"/>
    </source>
</evidence>
<organism evidence="2 3">
    <name type="scientific">Ilyomonas limi</name>
    <dbReference type="NCBI Taxonomy" id="2575867"/>
    <lineage>
        <taxon>Bacteria</taxon>
        <taxon>Pseudomonadati</taxon>
        <taxon>Bacteroidota</taxon>
        <taxon>Chitinophagia</taxon>
        <taxon>Chitinophagales</taxon>
        <taxon>Chitinophagaceae</taxon>
        <taxon>Ilyomonas</taxon>
    </lineage>
</organism>